<evidence type="ECO:0000256" key="9">
    <source>
        <dbReference type="ARBA" id="ARBA00023224"/>
    </source>
</evidence>
<reference evidence="12 13" key="2">
    <citation type="submission" date="2018-11" db="EMBL/GenBank/DDBJ databases">
        <authorList>
            <consortium name="Pathogen Informatics"/>
        </authorList>
    </citation>
    <scope>NUCLEOTIDE SEQUENCE [LARGE SCALE GENOMIC DNA]</scope>
</reference>
<dbReference type="AlphaFoldDB" id="A0A183I954"/>
<dbReference type="OrthoDB" id="5964776at2759"/>
<keyword evidence="7" id="KW-1015">Disulfide bond</keyword>
<keyword evidence="6 10" id="KW-0472">Membrane</keyword>
<evidence type="ECO:0000313" key="13">
    <source>
        <dbReference type="Proteomes" id="UP000270296"/>
    </source>
</evidence>
<evidence type="ECO:0000256" key="8">
    <source>
        <dbReference type="ARBA" id="ARBA00023170"/>
    </source>
</evidence>
<dbReference type="PRINTS" id="PR00237">
    <property type="entry name" value="GPCRRHODOPSN"/>
</dbReference>
<evidence type="ECO:0000256" key="5">
    <source>
        <dbReference type="ARBA" id="ARBA00023040"/>
    </source>
</evidence>
<feature type="domain" description="G-protein coupled receptors family 1 profile" evidence="11">
    <location>
        <begin position="42"/>
        <end position="105"/>
    </location>
</feature>
<keyword evidence="9" id="KW-0807">Transducer</keyword>
<name>A0A183I954_9BILA</name>
<dbReference type="EMBL" id="UZAM01000241">
    <property type="protein sequence ID" value="VDO80097.1"/>
    <property type="molecule type" value="Genomic_DNA"/>
</dbReference>
<dbReference type="GO" id="GO:0004993">
    <property type="term" value="F:G protein-coupled serotonin receptor activity"/>
    <property type="evidence" value="ECO:0007669"/>
    <property type="project" value="UniProtKB-ARBA"/>
</dbReference>
<dbReference type="Pfam" id="PF00001">
    <property type="entry name" value="7tm_1"/>
    <property type="match status" value="1"/>
</dbReference>
<accession>A0A183I954</accession>
<keyword evidence="8" id="KW-0675">Receptor</keyword>
<keyword evidence="4 10" id="KW-1133">Transmembrane helix</keyword>
<dbReference type="InterPro" id="IPR000276">
    <property type="entry name" value="GPCR_Rhodpsn"/>
</dbReference>
<evidence type="ECO:0000256" key="6">
    <source>
        <dbReference type="ARBA" id="ARBA00023136"/>
    </source>
</evidence>
<evidence type="ECO:0000256" key="3">
    <source>
        <dbReference type="ARBA" id="ARBA00022692"/>
    </source>
</evidence>
<organism evidence="14">
    <name type="scientific">Soboliphyme baturini</name>
    <dbReference type="NCBI Taxonomy" id="241478"/>
    <lineage>
        <taxon>Eukaryota</taxon>
        <taxon>Metazoa</taxon>
        <taxon>Ecdysozoa</taxon>
        <taxon>Nematoda</taxon>
        <taxon>Enoplea</taxon>
        <taxon>Dorylaimia</taxon>
        <taxon>Dioctophymatida</taxon>
        <taxon>Dioctophymatoidea</taxon>
        <taxon>Soboliphymatidae</taxon>
        <taxon>Soboliphyme</taxon>
    </lineage>
</organism>
<dbReference type="PROSITE" id="PS50262">
    <property type="entry name" value="G_PROTEIN_RECEP_F1_2"/>
    <property type="match status" value="1"/>
</dbReference>
<evidence type="ECO:0000256" key="1">
    <source>
        <dbReference type="ARBA" id="ARBA00004651"/>
    </source>
</evidence>
<dbReference type="GO" id="GO:0071880">
    <property type="term" value="P:adenylate cyclase-activating adrenergic receptor signaling pathway"/>
    <property type="evidence" value="ECO:0007669"/>
    <property type="project" value="TreeGrafter"/>
</dbReference>
<evidence type="ECO:0000313" key="12">
    <source>
        <dbReference type="EMBL" id="VDO80097.1"/>
    </source>
</evidence>
<dbReference type="WBParaSite" id="SBAD_0000016001-mRNA-1">
    <property type="protein sequence ID" value="SBAD_0000016001-mRNA-1"/>
    <property type="gene ID" value="SBAD_0000016001"/>
</dbReference>
<evidence type="ECO:0000256" key="10">
    <source>
        <dbReference type="SAM" id="Phobius"/>
    </source>
</evidence>
<dbReference type="PANTHER" id="PTHR24248">
    <property type="entry name" value="ADRENERGIC RECEPTOR-RELATED G-PROTEIN COUPLED RECEPTOR"/>
    <property type="match status" value="1"/>
</dbReference>
<evidence type="ECO:0000313" key="14">
    <source>
        <dbReference type="WBParaSite" id="SBAD_0000016001-mRNA-1"/>
    </source>
</evidence>
<proteinExistence type="predicted"/>
<dbReference type="Proteomes" id="UP000270296">
    <property type="component" value="Unassembled WGS sequence"/>
</dbReference>
<dbReference type="GO" id="GO:0043410">
    <property type="term" value="P:positive regulation of MAPK cascade"/>
    <property type="evidence" value="ECO:0007669"/>
    <property type="project" value="TreeGrafter"/>
</dbReference>
<feature type="transmembrane region" description="Helical" evidence="10">
    <location>
        <begin position="63"/>
        <end position="90"/>
    </location>
</feature>
<dbReference type="PANTHER" id="PTHR24248:SF199">
    <property type="entry name" value="IP13425P-RELATED"/>
    <property type="match status" value="1"/>
</dbReference>
<dbReference type="SUPFAM" id="SSF81321">
    <property type="entry name" value="Family A G protein-coupled receptor-like"/>
    <property type="match status" value="1"/>
</dbReference>
<protein>
    <submittedName>
        <fullName evidence="14">G_PROTEIN_RECEP_F1_2 domain-containing protein</fullName>
    </submittedName>
</protein>
<sequence length="105" mass="11911">MGQANDNLHVPVNTTDDVLLQPSWHVLYLAACVSLIFFTVLSNSLTIFAVFHMKKLRYSVSNCYIASLSLADLFVGLFGMTFMTVNMVIYDERWGLPSVLCDLWR</sequence>
<reference evidence="14" key="1">
    <citation type="submission" date="2016-06" db="UniProtKB">
        <authorList>
            <consortium name="WormBaseParasite"/>
        </authorList>
    </citation>
    <scope>IDENTIFICATION</scope>
</reference>
<feature type="transmembrane region" description="Helical" evidence="10">
    <location>
        <begin position="26"/>
        <end position="51"/>
    </location>
</feature>
<keyword evidence="3 10" id="KW-0812">Transmembrane</keyword>
<dbReference type="GO" id="GO:0005886">
    <property type="term" value="C:plasma membrane"/>
    <property type="evidence" value="ECO:0007669"/>
    <property type="project" value="UniProtKB-SubCell"/>
</dbReference>
<keyword evidence="13" id="KW-1185">Reference proteome</keyword>
<comment type="subcellular location">
    <subcellularLocation>
        <location evidence="1">Cell membrane</location>
        <topology evidence="1">Multi-pass membrane protein</topology>
    </subcellularLocation>
</comment>
<evidence type="ECO:0000259" key="11">
    <source>
        <dbReference type="PROSITE" id="PS50262"/>
    </source>
</evidence>
<keyword evidence="5" id="KW-0297">G-protein coupled receptor</keyword>
<evidence type="ECO:0000256" key="2">
    <source>
        <dbReference type="ARBA" id="ARBA00022475"/>
    </source>
</evidence>
<evidence type="ECO:0000256" key="4">
    <source>
        <dbReference type="ARBA" id="ARBA00022989"/>
    </source>
</evidence>
<gene>
    <name evidence="12" type="ORF">SBAD_LOCUS148</name>
</gene>
<dbReference type="InterPro" id="IPR017452">
    <property type="entry name" value="GPCR_Rhodpsn_7TM"/>
</dbReference>
<evidence type="ECO:0000256" key="7">
    <source>
        <dbReference type="ARBA" id="ARBA00023157"/>
    </source>
</evidence>
<dbReference type="Gene3D" id="1.20.1070.10">
    <property type="entry name" value="Rhodopsin 7-helix transmembrane proteins"/>
    <property type="match status" value="1"/>
</dbReference>
<keyword evidence="2" id="KW-1003">Cell membrane</keyword>